<evidence type="ECO:0000259" key="14">
    <source>
        <dbReference type="Pfam" id="PF00593"/>
    </source>
</evidence>
<keyword evidence="5 11" id="KW-0812">Transmembrane</keyword>
<dbReference type="AlphaFoldDB" id="A0A6C0U4H0"/>
<evidence type="ECO:0000313" key="17">
    <source>
        <dbReference type="Proteomes" id="UP000477680"/>
    </source>
</evidence>
<evidence type="ECO:0000256" key="8">
    <source>
        <dbReference type="ARBA" id="ARBA00023077"/>
    </source>
</evidence>
<keyword evidence="6" id="KW-0408">Iron</keyword>
<dbReference type="RefSeq" id="WP_163496258.1">
    <property type="nucleotide sequence ID" value="NZ_CP048711.1"/>
</dbReference>
<dbReference type="SUPFAM" id="SSF56935">
    <property type="entry name" value="Porins"/>
    <property type="match status" value="1"/>
</dbReference>
<dbReference type="GO" id="GO:0009279">
    <property type="term" value="C:cell outer membrane"/>
    <property type="evidence" value="ECO:0007669"/>
    <property type="project" value="UniProtKB-SubCell"/>
</dbReference>
<feature type="region of interest" description="Disordered" evidence="13">
    <location>
        <begin position="435"/>
        <end position="466"/>
    </location>
</feature>
<evidence type="ECO:0000256" key="3">
    <source>
        <dbReference type="ARBA" id="ARBA00022452"/>
    </source>
</evidence>
<evidence type="ECO:0000256" key="12">
    <source>
        <dbReference type="RuleBase" id="RU003357"/>
    </source>
</evidence>
<keyword evidence="9 11" id="KW-0472">Membrane</keyword>
<evidence type="ECO:0000256" key="1">
    <source>
        <dbReference type="ARBA" id="ARBA00004571"/>
    </source>
</evidence>
<feature type="domain" description="TonB-dependent receptor-like beta-barrel" evidence="14">
    <location>
        <begin position="382"/>
        <end position="682"/>
    </location>
</feature>
<dbReference type="PANTHER" id="PTHR32552">
    <property type="entry name" value="FERRICHROME IRON RECEPTOR-RELATED"/>
    <property type="match status" value="1"/>
</dbReference>
<keyword evidence="7" id="KW-0406">Ion transport</keyword>
<keyword evidence="4" id="KW-0410">Iron transport</keyword>
<evidence type="ECO:0000256" key="7">
    <source>
        <dbReference type="ARBA" id="ARBA00023065"/>
    </source>
</evidence>
<dbReference type="PROSITE" id="PS52016">
    <property type="entry name" value="TONB_DEPENDENT_REC_3"/>
    <property type="match status" value="1"/>
</dbReference>
<organism evidence="16 17">
    <name type="scientific">Kineobactrum salinum</name>
    <dbReference type="NCBI Taxonomy" id="2708301"/>
    <lineage>
        <taxon>Bacteria</taxon>
        <taxon>Pseudomonadati</taxon>
        <taxon>Pseudomonadota</taxon>
        <taxon>Gammaproteobacteria</taxon>
        <taxon>Cellvibrionales</taxon>
        <taxon>Halieaceae</taxon>
        <taxon>Kineobactrum</taxon>
    </lineage>
</organism>
<sequence length="723" mass="80630">MMNIENINLYQFKIVVLWSTLLSLAPGAHSQTEDSRENSNQKVVLEEIIVTARGRNESLQEIPIAISVLTEEDIERRGIASVEDIALSTPNVNFNQGLGLNGFFLSLRGQNSERYSPPPVAAVVDGVLQMMPAQFNVDEFGLEQIEVLKGPQGAIYGKNAIAGAFNMRTAKPDEEFEGKLFARGAEGDERVGKVLLSGPIIREKLGLLGGVSRVKRRGQIKNVNNGEYVDKYEDTTKRARAVITPFEYLEIDLKYTDSETIGPDPTYIESESGNPEKTDDPIDSDGVGLSERDLKDRSARIVLHTPYASIIGVFADVDVVERSRLDLDSLPIPLAMGDQIQTDEGSSREFRIQSSGNGWFDWMIGRYDAKQEQLRDSILFLSNPVTGEEMPGLGSVELYKSESKAIFGALSYYPLDSLKIDLEYRYDKNPVTKIPKNGFSPGVGNPVPMEPEPPQSTTFRERQPKGTITYTPTSDISIYVSAGKGFRSGEFNPSSRTFGDDIVKAETAKNYEIGAKTSWLNRRLIVNAAIFETDVENTQFKLFDIQAGTSIGVNYDKVRIKGFEVESTYRIHENIGVNIAIGYVDAEVEEFTLPEGIEGEPSDFEGNRPQRVPKYTGNLGFDVSFPVYDNLSAFLRAQYRYTSTYFWDPLNDFERPSEELLSVRAGFSGYDNRWSLTFFVENALDETSTSDYQPVTVTGSPFMTDVYATPIQKLIGMEAMLRF</sequence>
<dbReference type="Proteomes" id="UP000477680">
    <property type="component" value="Chromosome"/>
</dbReference>
<proteinExistence type="inferred from homology"/>
<dbReference type="GO" id="GO:0006826">
    <property type="term" value="P:iron ion transport"/>
    <property type="evidence" value="ECO:0007669"/>
    <property type="project" value="UniProtKB-KW"/>
</dbReference>
<dbReference type="InterPro" id="IPR039426">
    <property type="entry name" value="TonB-dep_rcpt-like"/>
</dbReference>
<evidence type="ECO:0000256" key="11">
    <source>
        <dbReference type="PROSITE-ProRule" id="PRU01360"/>
    </source>
</evidence>
<accession>A0A6C0U4H0</accession>
<evidence type="ECO:0000256" key="10">
    <source>
        <dbReference type="ARBA" id="ARBA00023237"/>
    </source>
</evidence>
<evidence type="ECO:0000256" key="2">
    <source>
        <dbReference type="ARBA" id="ARBA00022448"/>
    </source>
</evidence>
<dbReference type="PANTHER" id="PTHR32552:SF81">
    <property type="entry name" value="TONB-DEPENDENT OUTER MEMBRANE RECEPTOR"/>
    <property type="match status" value="1"/>
</dbReference>
<keyword evidence="2 11" id="KW-0813">Transport</keyword>
<feature type="region of interest" description="Disordered" evidence="13">
    <location>
        <begin position="260"/>
        <end position="287"/>
    </location>
</feature>
<name>A0A6C0U4H0_9GAMM</name>
<keyword evidence="8 12" id="KW-0798">TonB box</keyword>
<evidence type="ECO:0000256" key="9">
    <source>
        <dbReference type="ARBA" id="ARBA00023136"/>
    </source>
</evidence>
<gene>
    <name evidence="16" type="ORF">G3T16_16930</name>
</gene>
<evidence type="ECO:0000313" key="16">
    <source>
        <dbReference type="EMBL" id="QIB66828.1"/>
    </source>
</evidence>
<dbReference type="InterPro" id="IPR012910">
    <property type="entry name" value="Plug_dom"/>
</dbReference>
<evidence type="ECO:0000256" key="6">
    <source>
        <dbReference type="ARBA" id="ARBA00023004"/>
    </source>
</evidence>
<dbReference type="InterPro" id="IPR000531">
    <property type="entry name" value="Beta-barrel_TonB"/>
</dbReference>
<evidence type="ECO:0000256" key="5">
    <source>
        <dbReference type="ARBA" id="ARBA00022692"/>
    </source>
</evidence>
<evidence type="ECO:0000256" key="4">
    <source>
        <dbReference type="ARBA" id="ARBA00022496"/>
    </source>
</evidence>
<keyword evidence="17" id="KW-1185">Reference proteome</keyword>
<reference evidence="16 17" key="1">
    <citation type="submission" date="2020-02" db="EMBL/GenBank/DDBJ databases">
        <title>Genome sequencing for Kineobactrum sp. M2.</title>
        <authorList>
            <person name="Park S.-J."/>
        </authorList>
    </citation>
    <scope>NUCLEOTIDE SEQUENCE [LARGE SCALE GENOMIC DNA]</scope>
    <source>
        <strain evidence="16 17">M2</strain>
    </source>
</reference>
<dbReference type="Pfam" id="PF00593">
    <property type="entry name" value="TonB_dep_Rec_b-barrel"/>
    <property type="match status" value="1"/>
</dbReference>
<keyword evidence="16" id="KW-0675">Receptor</keyword>
<dbReference type="KEGG" id="kim:G3T16_16930"/>
<keyword evidence="3 11" id="KW-1134">Transmembrane beta strand</keyword>
<evidence type="ECO:0000259" key="15">
    <source>
        <dbReference type="Pfam" id="PF07715"/>
    </source>
</evidence>
<feature type="domain" description="TonB-dependent receptor plug" evidence="15">
    <location>
        <begin position="59"/>
        <end position="164"/>
    </location>
</feature>
<dbReference type="Gene3D" id="2.40.170.20">
    <property type="entry name" value="TonB-dependent receptor, beta-barrel domain"/>
    <property type="match status" value="1"/>
</dbReference>
<protein>
    <submittedName>
        <fullName evidence="16">TonB-dependent receptor</fullName>
    </submittedName>
</protein>
<dbReference type="Pfam" id="PF07715">
    <property type="entry name" value="Plug"/>
    <property type="match status" value="1"/>
</dbReference>
<dbReference type="EMBL" id="CP048711">
    <property type="protein sequence ID" value="QIB66828.1"/>
    <property type="molecule type" value="Genomic_DNA"/>
</dbReference>
<keyword evidence="10 11" id="KW-0998">Cell outer membrane</keyword>
<evidence type="ECO:0000256" key="13">
    <source>
        <dbReference type="SAM" id="MobiDB-lite"/>
    </source>
</evidence>
<comment type="similarity">
    <text evidence="11 12">Belongs to the TonB-dependent receptor family.</text>
</comment>
<comment type="subcellular location">
    <subcellularLocation>
        <location evidence="1 11">Cell outer membrane</location>
        <topology evidence="1 11">Multi-pass membrane protein</topology>
    </subcellularLocation>
</comment>
<dbReference type="InterPro" id="IPR036942">
    <property type="entry name" value="Beta-barrel_TonB_sf"/>
</dbReference>